<dbReference type="EMBL" id="JBOK01000013">
    <property type="protein sequence ID" value="EXU79743.1"/>
    <property type="molecule type" value="Genomic_DNA"/>
</dbReference>
<name>A0A014NJZ3_9BURK</name>
<dbReference type="Pfam" id="PF13369">
    <property type="entry name" value="Transglut_core2"/>
    <property type="match status" value="1"/>
</dbReference>
<dbReference type="InterPro" id="IPR011990">
    <property type="entry name" value="TPR-like_helical_dom_sf"/>
</dbReference>
<dbReference type="PATRIC" id="fig|1457173.3.peg.2388"/>
<dbReference type="InterPro" id="IPR032698">
    <property type="entry name" value="SirB1_N"/>
</dbReference>
<proteinExistence type="inferred from homology"/>
<evidence type="ECO:0000313" key="3">
    <source>
        <dbReference type="EMBL" id="EXU79743.1"/>
    </source>
</evidence>
<dbReference type="PANTHER" id="PTHR31350">
    <property type="entry name" value="SI:DKEY-261L7.2"/>
    <property type="match status" value="1"/>
</dbReference>
<dbReference type="Pfam" id="PF13371">
    <property type="entry name" value="TPR_9"/>
    <property type="match status" value="1"/>
</dbReference>
<accession>A0A014NJZ3</accession>
<gene>
    <name evidence="3" type="ORF">AX13_03600</name>
</gene>
<dbReference type="RefSeq" id="WP_043384485.1">
    <property type="nucleotide sequence ID" value="NZ_JBOK01000013.1"/>
</dbReference>
<dbReference type="PANTHER" id="PTHR31350:SF21">
    <property type="entry name" value="F-BOX ONLY PROTEIN 21"/>
    <property type="match status" value="1"/>
</dbReference>
<comment type="similarity">
    <text evidence="1">Belongs to the UPF0162 family.</text>
</comment>
<feature type="domain" description="Protein SirB1 N-terminal" evidence="2">
    <location>
        <begin position="46"/>
        <end position="202"/>
    </location>
</feature>
<sequence length="282" mass="31334">MSLNFEAPSALEHFRCLVREDLDLPLLEAAASLALDAEPALDLQDVLFQVDSLAARLRSALPQGASALQRTVVLNEFFYDKLGFGVNANDFADPANSFVHRVLATRKGIPISLAVLWLELATAIGLKAQGISFPGHFLIKVHVDEGLIIQDPLTGRGLTQDALQERLEPFREGWGLAQDEMAPLHLFLVPASSREILERMLRNLQTIHAQAEDAPQLLAVLHRLIVLRPQEYSHYRDRGLVLAQLGQRDAALQDLQTYVRHAPAPHDLPLIEARIELLRAEP</sequence>
<evidence type="ECO:0000313" key="4">
    <source>
        <dbReference type="Proteomes" id="UP000020766"/>
    </source>
</evidence>
<protein>
    <submittedName>
        <fullName evidence="3">Transglutaminase</fullName>
    </submittedName>
</protein>
<evidence type="ECO:0000256" key="1">
    <source>
        <dbReference type="ARBA" id="ARBA00007100"/>
    </source>
</evidence>
<dbReference type="STRING" id="225991.MA05_13700"/>
<evidence type="ECO:0000259" key="2">
    <source>
        <dbReference type="Pfam" id="PF13369"/>
    </source>
</evidence>
<dbReference type="Proteomes" id="UP000020766">
    <property type="component" value="Unassembled WGS sequence"/>
</dbReference>
<dbReference type="Gene3D" id="1.25.40.10">
    <property type="entry name" value="Tetratricopeptide repeat domain"/>
    <property type="match status" value="1"/>
</dbReference>
<dbReference type="SUPFAM" id="SSF48452">
    <property type="entry name" value="TPR-like"/>
    <property type="match status" value="1"/>
</dbReference>
<comment type="caution">
    <text evidence="3">The sequence shown here is derived from an EMBL/GenBank/DDBJ whole genome shotgun (WGS) entry which is preliminary data.</text>
</comment>
<dbReference type="AlphaFoldDB" id="A0A014NJZ3"/>
<organism evidence="3 4">
    <name type="scientific">Comamonas aquatica DA1877</name>
    <dbReference type="NCBI Taxonomy" id="1457173"/>
    <lineage>
        <taxon>Bacteria</taxon>
        <taxon>Pseudomonadati</taxon>
        <taxon>Pseudomonadota</taxon>
        <taxon>Betaproteobacteria</taxon>
        <taxon>Burkholderiales</taxon>
        <taxon>Comamonadaceae</taxon>
        <taxon>Comamonas</taxon>
    </lineage>
</organism>
<keyword evidence="4" id="KW-1185">Reference proteome</keyword>
<reference evidence="3 4" key="1">
    <citation type="submission" date="2014-01" db="EMBL/GenBank/DDBJ databases">
        <title>Interspecies Systems Biology Uncovers Metabolites Affecting C. elegans Gene Expression and Life History Traits.</title>
        <authorList>
            <person name="Watson E."/>
            <person name="Macneil L.T."/>
            <person name="Ritter A.D."/>
            <person name="Yilmaz L.S."/>
            <person name="Rosebrock A.P."/>
            <person name="Caudy A.A."/>
            <person name="Walhout A.J."/>
        </authorList>
    </citation>
    <scope>NUCLEOTIDE SEQUENCE [LARGE SCALE GENOMIC DNA]</scope>
    <source>
        <strain evidence="3 4">DA1877</strain>
    </source>
</reference>